<keyword evidence="3" id="KW-1003">Cell membrane</keyword>
<feature type="domain" description="Tripartite ATP-independent periplasmic transporters DctQ component" evidence="8">
    <location>
        <begin position="24"/>
        <end position="151"/>
    </location>
</feature>
<evidence type="ECO:0000256" key="4">
    <source>
        <dbReference type="ARBA" id="ARBA00022692"/>
    </source>
</evidence>
<protein>
    <recommendedName>
        <fullName evidence="7">TRAP transporter small permease protein</fullName>
    </recommendedName>
</protein>
<keyword evidence="7" id="KW-0997">Cell inner membrane</keyword>
<accession>A0ABU1VDW8</accession>
<name>A0ABU1VDW8_9BURK</name>
<dbReference type="Pfam" id="PF04290">
    <property type="entry name" value="DctQ"/>
    <property type="match status" value="1"/>
</dbReference>
<comment type="similarity">
    <text evidence="7">Belongs to the TRAP transporter small permease family.</text>
</comment>
<dbReference type="InterPro" id="IPR055348">
    <property type="entry name" value="DctQ"/>
</dbReference>
<feature type="transmembrane region" description="Helical" evidence="7">
    <location>
        <begin position="12"/>
        <end position="30"/>
    </location>
</feature>
<gene>
    <name evidence="9" type="ORF">J2X09_003423</name>
</gene>
<dbReference type="EMBL" id="JAVDWE010000010">
    <property type="protein sequence ID" value="MDR7095671.1"/>
    <property type="molecule type" value="Genomic_DNA"/>
</dbReference>
<feature type="transmembrane region" description="Helical" evidence="7">
    <location>
        <begin position="128"/>
        <end position="152"/>
    </location>
</feature>
<evidence type="ECO:0000256" key="1">
    <source>
        <dbReference type="ARBA" id="ARBA00004651"/>
    </source>
</evidence>
<evidence type="ECO:0000256" key="5">
    <source>
        <dbReference type="ARBA" id="ARBA00022989"/>
    </source>
</evidence>
<evidence type="ECO:0000313" key="10">
    <source>
        <dbReference type="Proteomes" id="UP001265550"/>
    </source>
</evidence>
<evidence type="ECO:0000256" key="7">
    <source>
        <dbReference type="RuleBase" id="RU369079"/>
    </source>
</evidence>
<evidence type="ECO:0000259" key="8">
    <source>
        <dbReference type="Pfam" id="PF04290"/>
    </source>
</evidence>
<keyword evidence="2 7" id="KW-0813">Transport</keyword>
<comment type="caution">
    <text evidence="9">The sequence shown here is derived from an EMBL/GenBank/DDBJ whole genome shotgun (WGS) entry which is preliminary data.</text>
</comment>
<dbReference type="RefSeq" id="WP_204732150.1">
    <property type="nucleotide sequence ID" value="NZ_JAVDWE010000010.1"/>
</dbReference>
<feature type="transmembrane region" description="Helical" evidence="7">
    <location>
        <begin position="51"/>
        <end position="67"/>
    </location>
</feature>
<organism evidence="9 10">
    <name type="scientific">Hydrogenophaga laconesensis</name>
    <dbReference type="NCBI Taxonomy" id="1805971"/>
    <lineage>
        <taxon>Bacteria</taxon>
        <taxon>Pseudomonadati</taxon>
        <taxon>Pseudomonadota</taxon>
        <taxon>Betaproteobacteria</taxon>
        <taxon>Burkholderiales</taxon>
        <taxon>Comamonadaceae</taxon>
        <taxon>Hydrogenophaga</taxon>
    </lineage>
</organism>
<reference evidence="9 10" key="1">
    <citation type="submission" date="2023-07" db="EMBL/GenBank/DDBJ databases">
        <title>Sorghum-associated microbial communities from plants grown in Nebraska, USA.</title>
        <authorList>
            <person name="Schachtman D."/>
        </authorList>
    </citation>
    <scope>NUCLEOTIDE SEQUENCE [LARGE SCALE GENOMIC DNA]</scope>
    <source>
        <strain evidence="9 10">BE240</strain>
    </source>
</reference>
<evidence type="ECO:0000256" key="3">
    <source>
        <dbReference type="ARBA" id="ARBA00022475"/>
    </source>
</evidence>
<keyword evidence="4 7" id="KW-0812">Transmembrane</keyword>
<keyword evidence="5 7" id="KW-1133">Transmembrane helix</keyword>
<comment type="subcellular location">
    <subcellularLocation>
        <location evidence="7">Cell inner membrane</location>
        <topology evidence="7">Multi-pass membrane protein</topology>
    </subcellularLocation>
    <subcellularLocation>
        <location evidence="1">Cell membrane</location>
        <topology evidence="1">Multi-pass membrane protein</topology>
    </subcellularLocation>
</comment>
<comment type="function">
    <text evidence="7">Part of the tripartite ATP-independent periplasmic (TRAP) transport system.</text>
</comment>
<evidence type="ECO:0000256" key="6">
    <source>
        <dbReference type="ARBA" id="ARBA00023136"/>
    </source>
</evidence>
<keyword evidence="10" id="KW-1185">Reference proteome</keyword>
<evidence type="ECO:0000256" key="2">
    <source>
        <dbReference type="ARBA" id="ARBA00022448"/>
    </source>
</evidence>
<proteinExistence type="inferred from homology"/>
<keyword evidence="6 7" id="KW-0472">Membrane</keyword>
<evidence type="ECO:0000313" key="9">
    <source>
        <dbReference type="EMBL" id="MDR7095671.1"/>
    </source>
</evidence>
<dbReference type="Proteomes" id="UP001265550">
    <property type="component" value="Unassembled WGS sequence"/>
</dbReference>
<comment type="subunit">
    <text evidence="7">The complex comprises the extracytoplasmic solute receptor protein and the two transmembrane proteins.</text>
</comment>
<feature type="transmembrane region" description="Helical" evidence="7">
    <location>
        <begin position="87"/>
        <end position="107"/>
    </location>
</feature>
<sequence>MLKTLERILRWSTGLMAAMALFTIMWLTLVDVTGRRFFSHSVPGGLELTEMLMVVVIFGAMPLVSWRNEHVVFDSLDSYLPEWVRDIQARVVHLVCAATFGFLGYLMTTRAGRLAEYGDTTVHLQLSIAPVAWMMAVMLALTGLVHLLFVFVSVTVSAPHNPTPSAFDEATP</sequence>